<proteinExistence type="predicted"/>
<protein>
    <recommendedName>
        <fullName evidence="5">Secreted protein</fullName>
    </recommendedName>
</protein>
<name>A0A8T0WEC1_PANVG</name>
<accession>A0A8T0WEC1</accession>
<reference evidence="3" key="1">
    <citation type="submission" date="2020-05" db="EMBL/GenBank/DDBJ databases">
        <title>WGS assembly of Panicum virgatum.</title>
        <authorList>
            <person name="Lovell J.T."/>
            <person name="Jenkins J."/>
            <person name="Shu S."/>
            <person name="Juenger T.E."/>
            <person name="Schmutz J."/>
        </authorList>
    </citation>
    <scope>NUCLEOTIDE SEQUENCE</scope>
    <source>
        <strain evidence="3">AP13</strain>
    </source>
</reference>
<feature type="region of interest" description="Disordered" evidence="1">
    <location>
        <begin position="76"/>
        <end position="95"/>
    </location>
</feature>
<dbReference type="AlphaFoldDB" id="A0A8T0WEC1"/>
<feature type="chain" id="PRO_5035943260" description="Secreted protein" evidence="2">
    <location>
        <begin position="17"/>
        <end position="104"/>
    </location>
</feature>
<sequence length="104" mass="11886">MLTSWLISLPLTCCVSEVFPRQYDNFLFVRRLTGDCCFAETTCAHEPDRGSGFVTLDGRIYDRTRRMRQWLKLTKSKDRRTAADSSAHRRGSRSPTLLLLITGG</sequence>
<gene>
    <name evidence="3" type="ORF">PVAP13_2KG203451</name>
</gene>
<organism evidence="3 4">
    <name type="scientific">Panicum virgatum</name>
    <name type="common">Blackwell switchgrass</name>
    <dbReference type="NCBI Taxonomy" id="38727"/>
    <lineage>
        <taxon>Eukaryota</taxon>
        <taxon>Viridiplantae</taxon>
        <taxon>Streptophyta</taxon>
        <taxon>Embryophyta</taxon>
        <taxon>Tracheophyta</taxon>
        <taxon>Spermatophyta</taxon>
        <taxon>Magnoliopsida</taxon>
        <taxon>Liliopsida</taxon>
        <taxon>Poales</taxon>
        <taxon>Poaceae</taxon>
        <taxon>PACMAD clade</taxon>
        <taxon>Panicoideae</taxon>
        <taxon>Panicodae</taxon>
        <taxon>Paniceae</taxon>
        <taxon>Panicinae</taxon>
        <taxon>Panicum</taxon>
        <taxon>Panicum sect. Hiantes</taxon>
    </lineage>
</organism>
<evidence type="ECO:0008006" key="5">
    <source>
        <dbReference type="Google" id="ProtNLM"/>
    </source>
</evidence>
<comment type="caution">
    <text evidence="3">The sequence shown here is derived from an EMBL/GenBank/DDBJ whole genome shotgun (WGS) entry which is preliminary data.</text>
</comment>
<dbReference type="Proteomes" id="UP000823388">
    <property type="component" value="Chromosome 2K"/>
</dbReference>
<dbReference type="EMBL" id="CM029039">
    <property type="protein sequence ID" value="KAG2644527.1"/>
    <property type="molecule type" value="Genomic_DNA"/>
</dbReference>
<keyword evidence="2" id="KW-0732">Signal</keyword>
<evidence type="ECO:0000313" key="4">
    <source>
        <dbReference type="Proteomes" id="UP000823388"/>
    </source>
</evidence>
<evidence type="ECO:0000313" key="3">
    <source>
        <dbReference type="EMBL" id="KAG2644527.1"/>
    </source>
</evidence>
<evidence type="ECO:0000256" key="2">
    <source>
        <dbReference type="SAM" id="SignalP"/>
    </source>
</evidence>
<evidence type="ECO:0000256" key="1">
    <source>
        <dbReference type="SAM" id="MobiDB-lite"/>
    </source>
</evidence>
<keyword evidence="4" id="KW-1185">Reference proteome</keyword>
<feature type="signal peptide" evidence="2">
    <location>
        <begin position="1"/>
        <end position="16"/>
    </location>
</feature>